<dbReference type="RefSeq" id="WP_344381853.1">
    <property type="nucleotide sequence ID" value="NZ_BAAATA010000004.1"/>
</dbReference>
<feature type="compositionally biased region" description="Low complexity" evidence="1">
    <location>
        <begin position="76"/>
        <end position="91"/>
    </location>
</feature>
<evidence type="ECO:0000313" key="3">
    <source>
        <dbReference type="EMBL" id="GAA2475521.1"/>
    </source>
</evidence>
<evidence type="ECO:0000256" key="2">
    <source>
        <dbReference type="SAM" id="Phobius"/>
    </source>
</evidence>
<protein>
    <recommendedName>
        <fullName evidence="5">DUF2690 domain-containing protein</fullName>
    </recommendedName>
</protein>
<evidence type="ECO:0008006" key="5">
    <source>
        <dbReference type="Google" id="ProtNLM"/>
    </source>
</evidence>
<dbReference type="EMBL" id="BAAATA010000004">
    <property type="protein sequence ID" value="GAA2475521.1"/>
    <property type="molecule type" value="Genomic_DNA"/>
</dbReference>
<accession>A0ABN3L1B1</accession>
<gene>
    <name evidence="3" type="ORF">GCM10010406_09530</name>
</gene>
<dbReference type="Proteomes" id="UP001501358">
    <property type="component" value="Unassembled WGS sequence"/>
</dbReference>
<feature type="region of interest" description="Disordered" evidence="1">
    <location>
        <begin position="75"/>
        <end position="103"/>
    </location>
</feature>
<feature type="transmembrane region" description="Helical" evidence="2">
    <location>
        <begin position="47"/>
        <end position="68"/>
    </location>
</feature>
<evidence type="ECO:0000313" key="4">
    <source>
        <dbReference type="Proteomes" id="UP001501358"/>
    </source>
</evidence>
<dbReference type="InterPro" id="IPR021224">
    <property type="entry name" value="DUF2690"/>
</dbReference>
<name>A0ABN3L1B1_9ACTN</name>
<keyword evidence="2" id="KW-1133">Transmembrane helix</keyword>
<keyword evidence="2" id="KW-0812">Transmembrane</keyword>
<proteinExistence type="predicted"/>
<feature type="compositionally biased region" description="Low complexity" evidence="1">
    <location>
        <begin position="1"/>
        <end position="31"/>
    </location>
</feature>
<sequence length="217" mass="21549">MAGDAQGTDAAAGGAAQEPDGSGAPGAAGALRADRRSWVRRHGPETLIGAVAVTIVGAVASAVLGVLLPGEDDGKAAAVPSASPASPASPACGGETCRGLDPKESRCDDARTLAEGEAGVMRVEVRHSKECKAVWGKLTGARPGDPVTVSTSPTDRQRAEVATGRTKYTPMLPVGDTFDVQVCAVSRAGDPEGGVPKGAEPCAGADQDDLARVVGAG</sequence>
<evidence type="ECO:0000256" key="1">
    <source>
        <dbReference type="SAM" id="MobiDB-lite"/>
    </source>
</evidence>
<reference evidence="3 4" key="1">
    <citation type="journal article" date="2019" name="Int. J. Syst. Evol. Microbiol.">
        <title>The Global Catalogue of Microorganisms (GCM) 10K type strain sequencing project: providing services to taxonomists for standard genome sequencing and annotation.</title>
        <authorList>
            <consortium name="The Broad Institute Genomics Platform"/>
            <consortium name="The Broad Institute Genome Sequencing Center for Infectious Disease"/>
            <person name="Wu L."/>
            <person name="Ma J."/>
        </authorList>
    </citation>
    <scope>NUCLEOTIDE SEQUENCE [LARGE SCALE GENOMIC DNA]</scope>
    <source>
        <strain evidence="3 4">JCM 6307</strain>
    </source>
</reference>
<comment type="caution">
    <text evidence="3">The sequence shown here is derived from an EMBL/GenBank/DDBJ whole genome shotgun (WGS) entry which is preliminary data.</text>
</comment>
<feature type="region of interest" description="Disordered" evidence="1">
    <location>
        <begin position="1"/>
        <end position="33"/>
    </location>
</feature>
<feature type="region of interest" description="Disordered" evidence="1">
    <location>
        <begin position="189"/>
        <end position="209"/>
    </location>
</feature>
<keyword evidence="4" id="KW-1185">Reference proteome</keyword>
<organism evidence="3 4">
    <name type="scientific">Streptomyces thermolineatus</name>
    <dbReference type="NCBI Taxonomy" id="44033"/>
    <lineage>
        <taxon>Bacteria</taxon>
        <taxon>Bacillati</taxon>
        <taxon>Actinomycetota</taxon>
        <taxon>Actinomycetes</taxon>
        <taxon>Kitasatosporales</taxon>
        <taxon>Streptomycetaceae</taxon>
        <taxon>Streptomyces</taxon>
    </lineage>
</organism>
<keyword evidence="2" id="KW-0472">Membrane</keyword>
<dbReference type="Pfam" id="PF10901">
    <property type="entry name" value="DUF2690"/>
    <property type="match status" value="1"/>
</dbReference>